<evidence type="ECO:0000313" key="2">
    <source>
        <dbReference type="Proteomes" id="UP000176952"/>
    </source>
</evidence>
<dbReference type="AlphaFoldDB" id="A0A1G2B6H0"/>
<organism evidence="1 2">
    <name type="scientific">Candidatus Kerfeldbacteria bacterium RIFCSPHIGHO2_12_FULL_48_17</name>
    <dbReference type="NCBI Taxonomy" id="1798542"/>
    <lineage>
        <taxon>Bacteria</taxon>
        <taxon>Candidatus Kerfeldiibacteriota</taxon>
    </lineage>
</organism>
<proteinExistence type="predicted"/>
<dbReference type="EMBL" id="MHKD01000015">
    <property type="protein sequence ID" value="OGY84296.1"/>
    <property type="molecule type" value="Genomic_DNA"/>
</dbReference>
<protein>
    <recommendedName>
        <fullName evidence="3">Transcriptional regulator, AbiEi antitoxin, Type IV TA system</fullName>
    </recommendedName>
</protein>
<comment type="caution">
    <text evidence="1">The sequence shown here is derived from an EMBL/GenBank/DDBJ whole genome shotgun (WGS) entry which is preliminary data.</text>
</comment>
<evidence type="ECO:0008006" key="3">
    <source>
        <dbReference type="Google" id="ProtNLM"/>
    </source>
</evidence>
<dbReference type="Proteomes" id="UP000176952">
    <property type="component" value="Unassembled WGS sequence"/>
</dbReference>
<evidence type="ECO:0000313" key="1">
    <source>
        <dbReference type="EMBL" id="OGY84296.1"/>
    </source>
</evidence>
<name>A0A1G2B6H0_9BACT</name>
<gene>
    <name evidence="1" type="ORF">A3F54_03835</name>
</gene>
<reference evidence="1 2" key="1">
    <citation type="journal article" date="2016" name="Nat. Commun.">
        <title>Thousands of microbial genomes shed light on interconnected biogeochemical processes in an aquifer system.</title>
        <authorList>
            <person name="Anantharaman K."/>
            <person name="Brown C.T."/>
            <person name="Hug L.A."/>
            <person name="Sharon I."/>
            <person name="Castelle C.J."/>
            <person name="Probst A.J."/>
            <person name="Thomas B.C."/>
            <person name="Singh A."/>
            <person name="Wilkins M.J."/>
            <person name="Karaoz U."/>
            <person name="Brodie E.L."/>
            <person name="Williams K.H."/>
            <person name="Hubbard S.S."/>
            <person name="Banfield J.F."/>
        </authorList>
    </citation>
    <scope>NUCLEOTIDE SEQUENCE [LARGE SCALE GENOMIC DNA]</scope>
</reference>
<accession>A0A1G2B6H0</accession>
<sequence>MEYTDFSTILRAKNSVFTFKDIVLLWKESVPALAKRRIHHYVKTGKLQAIRRGIYAKDENYNRLELATKIYTPSYVSLETILRKEGVIFQHYETIFVITYLSREIVVDGQTYVYKKLKDTILSNPAGLIKKEGYMEASKERAFMDALYLYKSYHFDNLRSINWKTCFALLPVYESKTLEKKLHEYYENAHKH</sequence>
<dbReference type="STRING" id="1798542.A3F54_03835"/>